<evidence type="ECO:0000256" key="2">
    <source>
        <dbReference type="SAM" id="MobiDB-lite"/>
    </source>
</evidence>
<dbReference type="Gene3D" id="1.25.40.20">
    <property type="entry name" value="Ankyrin repeat-containing domain"/>
    <property type="match status" value="1"/>
</dbReference>
<evidence type="ECO:0000313" key="3">
    <source>
        <dbReference type="EMBL" id="GFH44433.1"/>
    </source>
</evidence>
<comment type="caution">
    <text evidence="3">The sequence shown here is derived from an EMBL/GenBank/DDBJ whole genome shotgun (WGS) entry which is preliminary data.</text>
</comment>
<gene>
    <name evidence="3" type="ORF">CTEN210_00907</name>
</gene>
<dbReference type="AlphaFoldDB" id="A0AAD3GZD9"/>
<proteinExistence type="predicted"/>
<evidence type="ECO:0000256" key="1">
    <source>
        <dbReference type="SAM" id="Coils"/>
    </source>
</evidence>
<feature type="region of interest" description="Disordered" evidence="2">
    <location>
        <begin position="584"/>
        <end position="620"/>
    </location>
</feature>
<dbReference type="InterPro" id="IPR036770">
    <property type="entry name" value="Ankyrin_rpt-contain_sf"/>
</dbReference>
<dbReference type="EMBL" id="BLLK01000019">
    <property type="protein sequence ID" value="GFH44433.1"/>
    <property type="molecule type" value="Genomic_DNA"/>
</dbReference>
<feature type="compositionally biased region" description="Low complexity" evidence="2">
    <location>
        <begin position="603"/>
        <end position="617"/>
    </location>
</feature>
<keyword evidence="4" id="KW-1185">Reference proteome</keyword>
<reference evidence="3 4" key="1">
    <citation type="journal article" date="2021" name="Sci. Rep.">
        <title>The genome of the diatom Chaetoceros tenuissimus carries an ancient integrated fragment of an extant virus.</title>
        <authorList>
            <person name="Hongo Y."/>
            <person name="Kimura K."/>
            <person name="Takaki Y."/>
            <person name="Yoshida Y."/>
            <person name="Baba S."/>
            <person name="Kobayashi G."/>
            <person name="Nagasaki K."/>
            <person name="Hano T."/>
            <person name="Tomaru Y."/>
        </authorList>
    </citation>
    <scope>NUCLEOTIDE SEQUENCE [LARGE SCALE GENOMIC DNA]</scope>
    <source>
        <strain evidence="3 4">NIES-3715</strain>
    </source>
</reference>
<accession>A0AAD3GZD9</accession>
<dbReference type="SUPFAM" id="SSF48403">
    <property type="entry name" value="Ankyrin repeat"/>
    <property type="match status" value="1"/>
</dbReference>
<feature type="coiled-coil region" evidence="1">
    <location>
        <begin position="490"/>
        <end position="559"/>
    </location>
</feature>
<dbReference type="Proteomes" id="UP001054902">
    <property type="component" value="Unassembled WGS sequence"/>
</dbReference>
<dbReference type="PANTHER" id="PTHR24121:SF23">
    <property type="entry name" value="NO MECHANORECEPTOR POTENTIAL C, ISOFORM H"/>
    <property type="match status" value="1"/>
</dbReference>
<organism evidence="3 4">
    <name type="scientific">Chaetoceros tenuissimus</name>
    <dbReference type="NCBI Taxonomy" id="426638"/>
    <lineage>
        <taxon>Eukaryota</taxon>
        <taxon>Sar</taxon>
        <taxon>Stramenopiles</taxon>
        <taxon>Ochrophyta</taxon>
        <taxon>Bacillariophyta</taxon>
        <taxon>Coscinodiscophyceae</taxon>
        <taxon>Chaetocerotophycidae</taxon>
        <taxon>Chaetocerotales</taxon>
        <taxon>Chaetocerotaceae</taxon>
        <taxon>Chaetoceros</taxon>
    </lineage>
</organism>
<name>A0AAD3GZD9_9STRA</name>
<sequence>MSSQKPNLVKLYDQNYKEIEAYLDSTVYTREEKVELILTKNKNEPPLSKESNSFLAMCLYHYRECGYVPLNLSLKAMRLLGENLGLPHYLNHVKKMMTGGRPMEETVRLLEVVAEELDDFKHTEAMASLLVHAVLCKCVSLVHVLLKSKSGRQAVMVRVGVISKHCFDATKSTTAIQQCDEEKYQSFQPLDKNKWTFHRATILEIAIHKKANKEIVQELVAAGGKNLISLSKRSLLQGAILECNNQDAFEIMKLMLRVGGKDLIMVDKSWKVDDKKTVNIFEFLSIYQRLLFDHECDDDHALNRVYKIMDLLIKHGGKDAILQKNTSGGSILHYFPYFGHARFIDIVERIVKIGGMELLCVQDKHGDSILHVLAKCQQKVSSFYWELLIKKELVMVQNNKGQTALHLAYANNATFGIDVMLAQGGKDLAWIQDNEGNTALHYLQQDGGNFASLKLIIRVGGMDILHCCNHKQKKALSPFLIQALEFQHDKKKLQASVTKYEKKVDDFKHKHAKDTSRMEELKEIEKSQRNEIHQQRKVIEKLQDNVKEKETEVNIFKAKYENSKTNETALSEQLSEMKRAEFLQSSTNKQEKENKDHNQLNASLSTENCSSSNSLTSKRSREDIDDNYDFVSKRRRKVTFSIDYVADTGNKFLQALKQEIFNLKMENKDLTNDLKREKISHLKTFRRLEAARKGV</sequence>
<evidence type="ECO:0000313" key="4">
    <source>
        <dbReference type="Proteomes" id="UP001054902"/>
    </source>
</evidence>
<feature type="compositionally biased region" description="Basic and acidic residues" evidence="2">
    <location>
        <begin position="589"/>
        <end position="598"/>
    </location>
</feature>
<keyword evidence="1" id="KW-0175">Coiled coil</keyword>
<protein>
    <submittedName>
        <fullName evidence="3">Uncharacterized protein</fullName>
    </submittedName>
</protein>
<dbReference type="PANTHER" id="PTHR24121">
    <property type="entry name" value="NO MECHANORECEPTOR POTENTIAL C, ISOFORM D-RELATED"/>
    <property type="match status" value="1"/>
</dbReference>